<sequence>MAAEAAHQTLHSVREIRPFKCLSSLRHFFLAYGNQRERKAEKIKIKIMHDAQNDCLYLNFFELDIDVENLKSVI</sequence>
<accession>A0ACC1X6R9</accession>
<evidence type="ECO:0000313" key="2">
    <source>
        <dbReference type="Proteomes" id="UP001164539"/>
    </source>
</evidence>
<reference evidence="1 2" key="1">
    <citation type="journal article" date="2023" name="Science">
        <title>Complex scaffold remodeling in plant triterpene biosynthesis.</title>
        <authorList>
            <person name="De La Pena R."/>
            <person name="Hodgson H."/>
            <person name="Liu J.C."/>
            <person name="Stephenson M.J."/>
            <person name="Martin A.C."/>
            <person name="Owen C."/>
            <person name="Harkess A."/>
            <person name="Leebens-Mack J."/>
            <person name="Jimenez L.E."/>
            <person name="Osbourn A."/>
            <person name="Sattely E.S."/>
        </authorList>
    </citation>
    <scope>NUCLEOTIDE SEQUENCE [LARGE SCALE GENOMIC DNA]</scope>
    <source>
        <strain evidence="2">cv. JPN11</strain>
        <tissue evidence="1">Leaf</tissue>
    </source>
</reference>
<organism evidence="1 2">
    <name type="scientific">Melia azedarach</name>
    <name type="common">Chinaberry tree</name>
    <dbReference type="NCBI Taxonomy" id="155640"/>
    <lineage>
        <taxon>Eukaryota</taxon>
        <taxon>Viridiplantae</taxon>
        <taxon>Streptophyta</taxon>
        <taxon>Embryophyta</taxon>
        <taxon>Tracheophyta</taxon>
        <taxon>Spermatophyta</taxon>
        <taxon>Magnoliopsida</taxon>
        <taxon>eudicotyledons</taxon>
        <taxon>Gunneridae</taxon>
        <taxon>Pentapetalae</taxon>
        <taxon>rosids</taxon>
        <taxon>malvids</taxon>
        <taxon>Sapindales</taxon>
        <taxon>Meliaceae</taxon>
        <taxon>Melia</taxon>
    </lineage>
</organism>
<keyword evidence="2" id="KW-1185">Reference proteome</keyword>
<dbReference type="EMBL" id="CM051404">
    <property type="protein sequence ID" value="KAJ4706384.1"/>
    <property type="molecule type" value="Genomic_DNA"/>
</dbReference>
<name>A0ACC1X6R9_MELAZ</name>
<dbReference type="Proteomes" id="UP001164539">
    <property type="component" value="Chromosome 11"/>
</dbReference>
<gene>
    <name evidence="1" type="ORF">OWV82_020037</name>
</gene>
<proteinExistence type="predicted"/>
<protein>
    <submittedName>
        <fullName evidence="1">Uncharacterized protein</fullName>
    </submittedName>
</protein>
<comment type="caution">
    <text evidence="1">The sequence shown here is derived from an EMBL/GenBank/DDBJ whole genome shotgun (WGS) entry which is preliminary data.</text>
</comment>
<evidence type="ECO:0000313" key="1">
    <source>
        <dbReference type="EMBL" id="KAJ4706384.1"/>
    </source>
</evidence>